<dbReference type="Gene3D" id="3.40.190.290">
    <property type="match status" value="1"/>
</dbReference>
<evidence type="ECO:0000256" key="1">
    <source>
        <dbReference type="ARBA" id="ARBA00009437"/>
    </source>
</evidence>
<dbReference type="AlphaFoldDB" id="A0A1C4GVK3"/>
<keyword evidence="2" id="KW-0805">Transcription regulation</keyword>
<dbReference type="InterPro" id="IPR000847">
    <property type="entry name" value="LysR_HTH_N"/>
</dbReference>
<evidence type="ECO:0000313" key="6">
    <source>
        <dbReference type="EMBL" id="SCC71863.1"/>
    </source>
</evidence>
<reference evidence="6 7" key="1">
    <citation type="submission" date="2016-08" db="EMBL/GenBank/DDBJ databases">
        <authorList>
            <person name="Seilhamer J.J."/>
        </authorList>
    </citation>
    <scope>NUCLEOTIDE SEQUENCE [LARGE SCALE GENOMIC DNA]</scope>
    <source>
        <strain evidence="6 7">ANC 4874</strain>
    </source>
</reference>
<organism evidence="6 7">
    <name type="scientific">Acinetobacter albensis</name>
    <dbReference type="NCBI Taxonomy" id="1673609"/>
    <lineage>
        <taxon>Bacteria</taxon>
        <taxon>Pseudomonadati</taxon>
        <taxon>Pseudomonadota</taxon>
        <taxon>Gammaproteobacteria</taxon>
        <taxon>Moraxellales</taxon>
        <taxon>Moraxellaceae</taxon>
        <taxon>Acinetobacter</taxon>
    </lineage>
</organism>
<dbReference type="InterPro" id="IPR050176">
    <property type="entry name" value="LTTR"/>
</dbReference>
<dbReference type="EMBL" id="FMBK01000006">
    <property type="protein sequence ID" value="SCC71863.1"/>
    <property type="molecule type" value="Genomic_DNA"/>
</dbReference>
<gene>
    <name evidence="6" type="ORF">GA0116959_10683</name>
</gene>
<dbReference type="InterPro" id="IPR036390">
    <property type="entry name" value="WH_DNA-bd_sf"/>
</dbReference>
<name>A0A1C4GVK3_9GAMM</name>
<dbReference type="NCBIfam" id="NF009888">
    <property type="entry name" value="PRK13348.1"/>
    <property type="match status" value="1"/>
</dbReference>
<dbReference type="NCBIfam" id="TIGR03298">
    <property type="entry name" value="argP"/>
    <property type="match status" value="1"/>
</dbReference>
<protein>
    <submittedName>
        <fullName evidence="6">LysR family transcriptional regulator, chromosome initiation inhibitor</fullName>
    </submittedName>
</protein>
<dbReference type="PROSITE" id="PS50931">
    <property type="entry name" value="HTH_LYSR"/>
    <property type="match status" value="1"/>
</dbReference>
<dbReference type="Proteomes" id="UP000243661">
    <property type="component" value="Unassembled WGS sequence"/>
</dbReference>
<keyword evidence="4" id="KW-0804">Transcription</keyword>
<comment type="similarity">
    <text evidence="1">Belongs to the LysR transcriptional regulatory family.</text>
</comment>
<dbReference type="InterPro" id="IPR036388">
    <property type="entry name" value="WH-like_DNA-bd_sf"/>
</dbReference>
<dbReference type="PANTHER" id="PTHR30579:SF2">
    <property type="entry name" value="HTH-TYPE TRANSCRIPTIONAL REGULATOR ARGP"/>
    <property type="match status" value="1"/>
</dbReference>
<evidence type="ECO:0000256" key="2">
    <source>
        <dbReference type="ARBA" id="ARBA00023015"/>
    </source>
</evidence>
<dbReference type="OrthoDB" id="3252676at2"/>
<evidence type="ECO:0000256" key="3">
    <source>
        <dbReference type="ARBA" id="ARBA00023125"/>
    </source>
</evidence>
<proteinExistence type="inferred from homology"/>
<dbReference type="Pfam" id="PF00126">
    <property type="entry name" value="HTH_1"/>
    <property type="match status" value="1"/>
</dbReference>
<dbReference type="RefSeq" id="WP_092719476.1">
    <property type="nucleotide sequence ID" value="NZ_FMBK01000006.1"/>
</dbReference>
<dbReference type="GO" id="GO:0003677">
    <property type="term" value="F:DNA binding"/>
    <property type="evidence" value="ECO:0007669"/>
    <property type="project" value="UniProtKB-KW"/>
</dbReference>
<dbReference type="PANTHER" id="PTHR30579">
    <property type="entry name" value="TRANSCRIPTIONAL REGULATOR"/>
    <property type="match status" value="1"/>
</dbReference>
<accession>A0A1C4GVK3</accession>
<dbReference type="SUPFAM" id="SSF46785">
    <property type="entry name" value="Winged helix' DNA-binding domain"/>
    <property type="match status" value="1"/>
</dbReference>
<sequence>MLEKKQCEAFLAVVETGSFDQAGKMLCLTPSAITLRLQALEKELGQLLIIRSKPCTLTTSGQQVFEYLKKSQRLEENFLHHLMNKSQAEFFKVVIASNADSLATWLLPTLKDVLIKNKILLNLIVDDQAHTYSLLEKGIVNACISIEAKPMKGCESQYLGVMKYKMIATKAFTQKWFPHGINRHALCLAPAVIFNEKDHLHFDILIKQFGLTKGSYPFHLIPSSESFLTAIRLGIGYGMVPEFQLNTLYDQEEMIDLCPELENKVQLYWHHWIQQPCHLESLTDHIIKYSKFVLK</sequence>
<evidence type="ECO:0000256" key="4">
    <source>
        <dbReference type="ARBA" id="ARBA00023163"/>
    </source>
</evidence>
<dbReference type="Gene3D" id="1.10.10.10">
    <property type="entry name" value="Winged helix-like DNA-binding domain superfamily/Winged helix DNA-binding domain"/>
    <property type="match status" value="1"/>
</dbReference>
<evidence type="ECO:0000259" key="5">
    <source>
        <dbReference type="PROSITE" id="PS50931"/>
    </source>
</evidence>
<dbReference type="NCBIfam" id="NF002964">
    <property type="entry name" value="PRK03635.1"/>
    <property type="match status" value="1"/>
</dbReference>
<dbReference type="InterPro" id="IPR017685">
    <property type="entry name" value="ArgP"/>
</dbReference>
<feature type="domain" description="HTH lysR-type" evidence="5">
    <location>
        <begin position="1"/>
        <end position="58"/>
    </location>
</feature>
<dbReference type="GO" id="GO:0003700">
    <property type="term" value="F:DNA-binding transcription factor activity"/>
    <property type="evidence" value="ECO:0007669"/>
    <property type="project" value="InterPro"/>
</dbReference>
<evidence type="ECO:0000313" key="7">
    <source>
        <dbReference type="Proteomes" id="UP000243661"/>
    </source>
</evidence>
<keyword evidence="3" id="KW-0238">DNA-binding</keyword>
<dbReference type="SUPFAM" id="SSF53850">
    <property type="entry name" value="Periplasmic binding protein-like II"/>
    <property type="match status" value="1"/>
</dbReference>